<evidence type="ECO:0000256" key="7">
    <source>
        <dbReference type="SAM" id="Phobius"/>
    </source>
</evidence>
<reference evidence="9 10" key="1">
    <citation type="journal article" date="2014" name="PLoS ONE">
        <title>Physiological and genomic features of a novel sulfur-oxidizing gammaproteobacterium belonging to a previously uncultivated symbiotic lineage isolated from a hydrothermal vent.</title>
        <authorList>
            <person name="Nunoura T."/>
            <person name="Takaki Y."/>
            <person name="Kazama H."/>
            <person name="Kakuta J."/>
            <person name="Shimamura S."/>
            <person name="Makita H."/>
            <person name="Hirai M."/>
            <person name="Miyazaki M."/>
            <person name="Takai K."/>
        </authorList>
    </citation>
    <scope>NUCLEOTIDE SEQUENCE [LARGE SCALE GENOMIC DNA]</scope>
    <source>
        <strain evidence="9 10">Hiromi1</strain>
    </source>
</reference>
<evidence type="ECO:0000256" key="3">
    <source>
        <dbReference type="ARBA" id="ARBA00022692"/>
    </source>
</evidence>
<dbReference type="Gene3D" id="3.30.479.30">
    <property type="entry name" value="Band 7 domain"/>
    <property type="match status" value="1"/>
</dbReference>
<evidence type="ECO:0000256" key="6">
    <source>
        <dbReference type="PIRNR" id="PIRNR005651"/>
    </source>
</evidence>
<dbReference type="PANTHER" id="PTHR42911:SF1">
    <property type="entry name" value="MODULATOR OF FTSH PROTEASE HFLC"/>
    <property type="match status" value="1"/>
</dbReference>
<dbReference type="EMBL" id="AP012273">
    <property type="protein sequence ID" value="BAO45005.1"/>
    <property type="molecule type" value="Genomic_DNA"/>
</dbReference>
<dbReference type="OrthoDB" id="9812991at2"/>
<sequence length="290" mass="33120">MNSPKLMFAAVVAIVLLILASMSLFVVKENETALLLRLGKIVDSDFKPGLHVKMPVIQTVQRFDKRLQTLDAKPEHFLTSEKKFVVVDSYIKWRIDDTAQYYRSTRGDMMTTSRLLGERINAALRDEFGKRTISEVVSGERTQIMDELTRRADESSSDLGVEIVDVRIKRIDFPPEISNRVYERMRTERERVARELRAQGAEAAERIRAEADRQKTEILAKAYRESEEIRGKGDAEAAGIYARAFATDAGFYSFWRSLKAYRKVFATGSNMMVLDPDSSFFRYFKGSAGQ</sequence>
<keyword evidence="5 7" id="KW-0472">Membrane</keyword>
<dbReference type="GO" id="GO:0008233">
    <property type="term" value="F:peptidase activity"/>
    <property type="evidence" value="ECO:0007669"/>
    <property type="project" value="UniProtKB-KW"/>
</dbReference>
<keyword evidence="4 7" id="KW-1133">Transmembrane helix</keyword>
<gene>
    <name evidence="9" type="ORF">TBH_C2093</name>
</gene>
<dbReference type="GO" id="GO:0016020">
    <property type="term" value="C:membrane"/>
    <property type="evidence" value="ECO:0007669"/>
    <property type="project" value="UniProtKB-SubCell"/>
</dbReference>
<feature type="domain" description="Band 7" evidence="8">
    <location>
        <begin position="22"/>
        <end position="185"/>
    </location>
</feature>
<dbReference type="SMART" id="SM00244">
    <property type="entry name" value="PHB"/>
    <property type="match status" value="1"/>
</dbReference>
<proteinExistence type="inferred from homology"/>
<dbReference type="PANTHER" id="PTHR42911">
    <property type="entry name" value="MODULATOR OF FTSH PROTEASE HFLC"/>
    <property type="match status" value="1"/>
</dbReference>
<feature type="transmembrane region" description="Helical" evidence="7">
    <location>
        <begin position="6"/>
        <end position="27"/>
    </location>
</feature>
<name>A0A7U6GJZ9_9GAMM</name>
<comment type="similarity">
    <text evidence="2 6">Belongs to the band 7/mec-2 family. HflC subfamily.</text>
</comment>
<evidence type="ECO:0000313" key="10">
    <source>
        <dbReference type="Proteomes" id="UP000031631"/>
    </source>
</evidence>
<keyword evidence="9" id="KW-0645">Protease</keyword>
<keyword evidence="9" id="KW-0378">Hydrolase</keyword>
<comment type="function">
    <text evidence="6">HflC and HflK could regulate a protease.</text>
</comment>
<dbReference type="Proteomes" id="UP000031631">
    <property type="component" value="Chromosome"/>
</dbReference>
<keyword evidence="3 7" id="KW-0812">Transmembrane</keyword>
<dbReference type="AlphaFoldDB" id="A0A7U6GJZ9"/>
<keyword evidence="10" id="KW-1185">Reference proteome</keyword>
<evidence type="ECO:0000256" key="2">
    <source>
        <dbReference type="ARBA" id="ARBA00007862"/>
    </source>
</evidence>
<dbReference type="CDD" id="cd03405">
    <property type="entry name" value="SPFH_HflC"/>
    <property type="match status" value="1"/>
</dbReference>
<dbReference type="SUPFAM" id="SSF117892">
    <property type="entry name" value="Band 7/SPFH domain"/>
    <property type="match status" value="1"/>
</dbReference>
<evidence type="ECO:0000256" key="5">
    <source>
        <dbReference type="ARBA" id="ARBA00023136"/>
    </source>
</evidence>
<dbReference type="NCBIfam" id="TIGR01932">
    <property type="entry name" value="hflC"/>
    <property type="match status" value="2"/>
</dbReference>
<evidence type="ECO:0000313" key="9">
    <source>
        <dbReference type="EMBL" id="BAO45005.1"/>
    </source>
</evidence>
<dbReference type="RefSeq" id="WP_041068285.1">
    <property type="nucleotide sequence ID" value="NZ_AP012273.1"/>
</dbReference>
<evidence type="ECO:0000256" key="1">
    <source>
        <dbReference type="ARBA" id="ARBA00004167"/>
    </source>
</evidence>
<dbReference type="InterPro" id="IPR001107">
    <property type="entry name" value="Band_7"/>
</dbReference>
<protein>
    <recommendedName>
        <fullName evidence="6">Protein HflC</fullName>
    </recommendedName>
</protein>
<evidence type="ECO:0000256" key="4">
    <source>
        <dbReference type="ARBA" id="ARBA00022989"/>
    </source>
</evidence>
<dbReference type="Pfam" id="PF01145">
    <property type="entry name" value="Band_7"/>
    <property type="match status" value="1"/>
</dbReference>
<dbReference type="PIRSF" id="PIRSF005651">
    <property type="entry name" value="HflC"/>
    <property type="match status" value="1"/>
</dbReference>
<dbReference type="InterPro" id="IPR036013">
    <property type="entry name" value="Band_7/SPFH_dom_sf"/>
</dbReference>
<dbReference type="InterPro" id="IPR010200">
    <property type="entry name" value="HflC"/>
</dbReference>
<dbReference type="InterPro" id="IPR001972">
    <property type="entry name" value="Stomatin_HflK_fam"/>
</dbReference>
<accession>A0A7U6GJZ9</accession>
<comment type="subcellular location">
    <subcellularLocation>
        <location evidence="1">Membrane</location>
        <topology evidence="1">Single-pass membrane protein</topology>
    </subcellularLocation>
</comment>
<dbReference type="GO" id="GO:0006508">
    <property type="term" value="P:proteolysis"/>
    <property type="evidence" value="ECO:0007669"/>
    <property type="project" value="UniProtKB-KW"/>
</dbReference>
<evidence type="ECO:0000259" key="8">
    <source>
        <dbReference type="SMART" id="SM00244"/>
    </source>
</evidence>
<organism evidence="9 10">
    <name type="scientific">Thiolapillus brandeum</name>
    <dbReference type="NCBI Taxonomy" id="1076588"/>
    <lineage>
        <taxon>Bacteria</taxon>
        <taxon>Pseudomonadati</taxon>
        <taxon>Pseudomonadota</taxon>
        <taxon>Gammaproteobacteria</taxon>
        <taxon>Chromatiales</taxon>
        <taxon>Sedimenticolaceae</taxon>
        <taxon>Thiolapillus</taxon>
    </lineage>
</organism>
<dbReference type="PRINTS" id="PR00721">
    <property type="entry name" value="STOMATIN"/>
</dbReference>
<dbReference type="KEGG" id="tbn:TBH_C2093"/>